<comment type="caution">
    <text evidence="4">The sequence shown here is derived from an EMBL/GenBank/DDBJ whole genome shotgun (WGS) entry which is preliminary data.</text>
</comment>
<dbReference type="PANTHER" id="PTHR39173">
    <property type="entry name" value="ACETYLTRANSFERASE"/>
    <property type="match status" value="1"/>
</dbReference>
<proteinExistence type="predicted"/>
<dbReference type="Pfam" id="PF18164">
    <property type="entry name" value="GNAT_C"/>
    <property type="match status" value="1"/>
</dbReference>
<dbReference type="Gene3D" id="3.40.630.120">
    <property type="match status" value="1"/>
</dbReference>
<dbReference type="PANTHER" id="PTHR39173:SF1">
    <property type="entry name" value="ACETYLTRANSFERASE"/>
    <property type="match status" value="1"/>
</dbReference>
<keyword evidence="4" id="KW-0808">Transferase</keyword>
<sequence length="440" mass="51599">MDLTTFLEQLELPDLVVEYILQIHQNDHKDDDVWIQGLRDMATATDTQKKLRELYPNPDGMRILYLFLRAALDNYPTYQMLKISDEVFIETYKALPRFIREYHKQSGVYAFERDWWAYRQTAMNIFRIGELEYEMTNQENEPVLSIHIPSDAVLTHPLLETSFRLARLFFNRRFPSYRNAKMYCHTWLLSPALKGLLEPSSKILAFQSYFDITATFWENNSYLYWVFQTRDTDFSKLETKTSLQKKIKPYVQVGNKIGTASGYVNFDYFRYHLVEPNSSHETIVMDYKQEMLANQDTLNGTGGLGRFDHYTDWLKHLEVKKQANTPEDTIPTSEYLLVDNNQELYAMLNIRHFLDDELRQTYGHAGASVRPKYRKLGYAKLSLALALEQIKSLGQDAAMISCSIHNLGSRKTIEACGGIFERFTMDAYDGVEMRIYWIYI</sequence>
<feature type="domain" description="N-acyltransferase N-terminal" evidence="2">
    <location>
        <begin position="1"/>
        <end position="122"/>
    </location>
</feature>
<dbReference type="InterPro" id="IPR016181">
    <property type="entry name" value="Acyl_CoA_acyltransferase"/>
</dbReference>
<name>A0ABT2Y900_9MOLU</name>
<dbReference type="InterPro" id="IPR000182">
    <property type="entry name" value="GNAT_dom"/>
</dbReference>
<feature type="domain" description="N-acetyltransferase" evidence="1">
    <location>
        <begin position="328"/>
        <end position="417"/>
    </location>
</feature>
<dbReference type="InterPro" id="IPR041273">
    <property type="entry name" value="NAT_N"/>
</dbReference>
<dbReference type="Gene3D" id="3.40.630.30">
    <property type="match status" value="1"/>
</dbReference>
<evidence type="ECO:0000313" key="4">
    <source>
        <dbReference type="EMBL" id="MCV2232515.1"/>
    </source>
</evidence>
<keyword evidence="4" id="KW-0012">Acyltransferase</keyword>
<evidence type="ECO:0000259" key="3">
    <source>
        <dbReference type="Pfam" id="PF18164"/>
    </source>
</evidence>
<feature type="domain" description="GNAT-like C-terminal" evidence="3">
    <location>
        <begin position="125"/>
        <end position="263"/>
    </location>
</feature>
<dbReference type="RefSeq" id="WP_263608703.1">
    <property type="nucleotide sequence ID" value="NZ_JAOVQM010000005.1"/>
</dbReference>
<evidence type="ECO:0000313" key="5">
    <source>
        <dbReference type="Proteomes" id="UP001177160"/>
    </source>
</evidence>
<dbReference type="GO" id="GO:0016746">
    <property type="term" value="F:acyltransferase activity"/>
    <property type="evidence" value="ECO:0007669"/>
    <property type="project" value="UniProtKB-KW"/>
</dbReference>
<organism evidence="4 5">
    <name type="scientific">Paracholeplasma manati</name>
    <dbReference type="NCBI Taxonomy" id="591373"/>
    <lineage>
        <taxon>Bacteria</taxon>
        <taxon>Bacillati</taxon>
        <taxon>Mycoplasmatota</taxon>
        <taxon>Mollicutes</taxon>
        <taxon>Acholeplasmatales</taxon>
        <taxon>Acholeplasmataceae</taxon>
        <taxon>Paracholeplasma</taxon>
    </lineage>
</organism>
<dbReference type="Pfam" id="PF00583">
    <property type="entry name" value="Acetyltransf_1"/>
    <property type="match status" value="1"/>
</dbReference>
<evidence type="ECO:0000259" key="1">
    <source>
        <dbReference type="Pfam" id="PF00583"/>
    </source>
</evidence>
<dbReference type="Proteomes" id="UP001177160">
    <property type="component" value="Unassembled WGS sequence"/>
</dbReference>
<evidence type="ECO:0000259" key="2">
    <source>
        <dbReference type="Pfam" id="PF18082"/>
    </source>
</evidence>
<keyword evidence="5" id="KW-1185">Reference proteome</keyword>
<dbReference type="SUPFAM" id="SSF55729">
    <property type="entry name" value="Acyl-CoA N-acyltransferases (Nat)"/>
    <property type="match status" value="1"/>
</dbReference>
<dbReference type="Pfam" id="PF18082">
    <property type="entry name" value="NAT_N"/>
    <property type="match status" value="1"/>
</dbReference>
<gene>
    <name evidence="4" type="ORF">N7548_06715</name>
</gene>
<protein>
    <submittedName>
        <fullName evidence="4">Acyltransferase domain-containing protein</fullName>
    </submittedName>
</protein>
<dbReference type="EMBL" id="JAOVQM010000005">
    <property type="protein sequence ID" value="MCV2232515.1"/>
    <property type="molecule type" value="Genomic_DNA"/>
</dbReference>
<reference evidence="4" key="1">
    <citation type="submission" date="2022-09" db="EMBL/GenBank/DDBJ databases">
        <title>Novel Mycoplasma species identified in domestic and wild animals.</title>
        <authorList>
            <person name="Volokhov D.V."/>
            <person name="Furtak V.A."/>
            <person name="Zagorodnyaya T.A."/>
        </authorList>
    </citation>
    <scope>NUCLEOTIDE SEQUENCE</scope>
    <source>
        <strain evidence="4">Oakley</strain>
    </source>
</reference>
<accession>A0ABT2Y900</accession>
<dbReference type="InterPro" id="IPR041644">
    <property type="entry name" value="GNAT_C"/>
</dbReference>